<dbReference type="InterPro" id="IPR050684">
    <property type="entry name" value="HTH-Siroheme_Decarb"/>
</dbReference>
<dbReference type="InterPro" id="IPR036388">
    <property type="entry name" value="WH-like_DNA-bd_sf"/>
</dbReference>
<evidence type="ECO:0000256" key="3">
    <source>
        <dbReference type="ARBA" id="ARBA00023163"/>
    </source>
</evidence>
<evidence type="ECO:0000256" key="1">
    <source>
        <dbReference type="ARBA" id="ARBA00023015"/>
    </source>
</evidence>
<keyword evidence="2" id="KW-0238">DNA-binding</keyword>
<dbReference type="Gene3D" id="3.30.70.920">
    <property type="match status" value="1"/>
</dbReference>
<organism evidence="5 6">
    <name type="scientific">Geoglobus acetivorans</name>
    <dbReference type="NCBI Taxonomy" id="565033"/>
    <lineage>
        <taxon>Archaea</taxon>
        <taxon>Methanobacteriati</taxon>
        <taxon>Methanobacteriota</taxon>
        <taxon>Archaeoglobi</taxon>
        <taxon>Archaeoglobales</taxon>
        <taxon>Archaeoglobaceae</taxon>
        <taxon>Geoglobus</taxon>
    </lineage>
</organism>
<dbReference type="InterPro" id="IPR019887">
    <property type="entry name" value="Tscrpt_reg_AsnC/Lrp_C"/>
</dbReference>
<feature type="domain" description="HTH asnC-type" evidence="4">
    <location>
        <begin position="7"/>
        <end position="64"/>
    </location>
</feature>
<evidence type="ECO:0000256" key="2">
    <source>
        <dbReference type="ARBA" id="ARBA00023125"/>
    </source>
</evidence>
<evidence type="ECO:0000313" key="6">
    <source>
        <dbReference type="Proteomes" id="UP001492541"/>
    </source>
</evidence>
<dbReference type="Proteomes" id="UP001492541">
    <property type="component" value="Chromosome"/>
</dbReference>
<dbReference type="SUPFAM" id="SSF46785">
    <property type="entry name" value="Winged helix' DNA-binding domain"/>
    <property type="match status" value="1"/>
</dbReference>
<protein>
    <submittedName>
        <fullName evidence="5">Lrp/AsnC family transcriptional regulator</fullName>
    </submittedName>
</protein>
<reference evidence="5 6" key="1">
    <citation type="submission" date="2021-11" db="EMBL/GenBank/DDBJ databases">
        <title>Whole genome of Geoglobus acetivorans.</title>
        <authorList>
            <person name="Liu D."/>
        </authorList>
    </citation>
    <scope>NUCLEOTIDE SEQUENCE [LARGE SCALE GENOMIC DNA]</scope>
    <source>
        <strain evidence="5 6">SBH6</strain>
    </source>
</reference>
<dbReference type="Pfam" id="PF01037">
    <property type="entry name" value="AsnC_trans_reg"/>
    <property type="match status" value="1"/>
</dbReference>
<dbReference type="InterPro" id="IPR000485">
    <property type="entry name" value="AsnC-type_HTH_dom"/>
</dbReference>
<proteinExistence type="predicted"/>
<dbReference type="InterPro" id="IPR036390">
    <property type="entry name" value="WH_DNA-bd_sf"/>
</dbReference>
<dbReference type="Pfam" id="PF13412">
    <property type="entry name" value="HTH_24"/>
    <property type="match status" value="1"/>
</dbReference>
<keyword evidence="3" id="KW-0804">Transcription</keyword>
<dbReference type="PANTHER" id="PTHR43413:SF7">
    <property type="entry name" value="HTH-TYPE TRANSCRIPTIONAL REGULATOR PTR2"/>
    <property type="match status" value="1"/>
</dbReference>
<accession>A0ABZ3H701</accession>
<name>A0ABZ3H701_GEOAI</name>
<gene>
    <name evidence="5" type="ORF">LPQ35_03430</name>
</gene>
<dbReference type="Gene3D" id="1.10.10.10">
    <property type="entry name" value="Winged helix-like DNA-binding domain superfamily/Winged helix DNA-binding domain"/>
    <property type="match status" value="1"/>
</dbReference>
<keyword evidence="1" id="KW-0805">Transcription regulation</keyword>
<dbReference type="SMART" id="SM00344">
    <property type="entry name" value="HTH_ASNC"/>
    <property type="match status" value="1"/>
</dbReference>
<dbReference type="SUPFAM" id="SSF54909">
    <property type="entry name" value="Dimeric alpha+beta barrel"/>
    <property type="match status" value="1"/>
</dbReference>
<evidence type="ECO:0000313" key="5">
    <source>
        <dbReference type="EMBL" id="XAT64436.1"/>
    </source>
</evidence>
<evidence type="ECO:0000259" key="4">
    <source>
        <dbReference type="PROSITE" id="PS50956"/>
    </source>
</evidence>
<keyword evidence="6" id="KW-1185">Reference proteome</keyword>
<dbReference type="PROSITE" id="PS50956">
    <property type="entry name" value="HTH_ASNC_2"/>
    <property type="match status" value="1"/>
</dbReference>
<dbReference type="PANTHER" id="PTHR43413">
    <property type="entry name" value="TRANSCRIPTIONAL REGULATOR, ASNC FAMILY"/>
    <property type="match status" value="1"/>
</dbReference>
<sequence>MISLSREIEILKILENNSRISSNEIAEMLNMDVQEVEDIIKKYEDDGVILKYKTLINWEKAGVEEVYAIIDVRVNLSREKGYDDIAKRIAKFPEVHAVRLVSGEYDFQVVVKGKSLKDISFFIAEKISTIPEVRDTNTHFLLRTYKEEGALLFEDEEDRRLAIVP</sequence>
<dbReference type="EMBL" id="CP087714">
    <property type="protein sequence ID" value="XAT64436.1"/>
    <property type="molecule type" value="Genomic_DNA"/>
</dbReference>
<dbReference type="InterPro" id="IPR011008">
    <property type="entry name" value="Dimeric_a/b-barrel"/>
</dbReference>
<dbReference type="InterPro" id="IPR019888">
    <property type="entry name" value="Tscrpt_reg_AsnC-like"/>
</dbReference>